<dbReference type="AlphaFoldDB" id="A0A437GUE0"/>
<sequence>MGRLPDFVKSGEPARLFPVLADTSKEGRTLSIFLACLESVGGFGRALLGGLGQKVGTRGRIDTFTEVVLTKSAGDAKHRPDGLIVVNTGKSTWTALVEAKVGAAELTNAQIEGYLNLAKLNGIDAVITLSNQFTPLPTHHPLIVSPVFTRKVSLFHWSWGNVITQAHLLQELGEVEDREQLILLSELQRFLLHPSSGVKEFDQMPAAWSELCESVAAGGVINAKNQQCQDVVGSWHQLLDRITTVMSRQVNNHVQIAMGRAEATDPTERLKKASAALTADASLAADIVVPNAAGPMQVSADFRKRVVSVSMRLRAPGDRKSTKARVSWLLKQLSGTEPKDLHVRLFWPGRAQVTQYPLATLVNNPEITIDERPGMVVSSFEVLLVRELGAKFAQRKIIVAELVKSASQFHASVGGRLTAWQPKPAKIVEGKLEPASVGTEALRDEVEREALDRAG</sequence>
<keyword evidence="2" id="KW-1185">Reference proteome</keyword>
<dbReference type="Proteomes" id="UP000283003">
    <property type="component" value="Unassembled WGS sequence"/>
</dbReference>
<gene>
    <name evidence="1" type="ORF">EKN06_14380</name>
</gene>
<evidence type="ECO:0008006" key="3">
    <source>
        <dbReference type="Google" id="ProtNLM"/>
    </source>
</evidence>
<comment type="caution">
    <text evidence="1">The sequence shown here is derived from an EMBL/GenBank/DDBJ whole genome shotgun (WGS) entry which is preliminary data.</text>
</comment>
<reference evidence="1 2" key="1">
    <citation type="submission" date="2018-12" db="EMBL/GenBank/DDBJ databases">
        <title>Croceicoccus ponticola sp. nov., a lipolytic bacterium isolated from seawater.</title>
        <authorList>
            <person name="Yoon J.-H."/>
        </authorList>
    </citation>
    <scope>NUCLEOTIDE SEQUENCE [LARGE SCALE GENOMIC DNA]</scope>
    <source>
        <strain evidence="1 2">GM-16</strain>
    </source>
</reference>
<dbReference type="EMBL" id="RXOL01000010">
    <property type="protein sequence ID" value="RVQ64988.1"/>
    <property type="molecule type" value="Genomic_DNA"/>
</dbReference>
<dbReference type="OrthoDB" id="56224at2"/>
<evidence type="ECO:0000313" key="1">
    <source>
        <dbReference type="EMBL" id="RVQ64988.1"/>
    </source>
</evidence>
<evidence type="ECO:0000313" key="2">
    <source>
        <dbReference type="Proteomes" id="UP000283003"/>
    </source>
</evidence>
<name>A0A437GUE0_9SPHN</name>
<protein>
    <recommendedName>
        <fullName evidence="3">Stress response protein</fullName>
    </recommendedName>
</protein>
<organism evidence="1 2">
    <name type="scientific">Croceicoccus ponticola</name>
    <dbReference type="NCBI Taxonomy" id="2217664"/>
    <lineage>
        <taxon>Bacteria</taxon>
        <taxon>Pseudomonadati</taxon>
        <taxon>Pseudomonadota</taxon>
        <taxon>Alphaproteobacteria</taxon>
        <taxon>Sphingomonadales</taxon>
        <taxon>Erythrobacteraceae</taxon>
        <taxon>Croceicoccus</taxon>
    </lineage>
</organism>
<accession>A0A437GUE0</accession>
<dbReference type="RefSeq" id="WP_127613603.1">
    <property type="nucleotide sequence ID" value="NZ_RXOL01000010.1"/>
</dbReference>
<proteinExistence type="predicted"/>